<dbReference type="Pfam" id="PF12955">
    <property type="entry name" value="Vps3844_C"/>
    <property type="match status" value="1"/>
</dbReference>
<dbReference type="EMBL" id="CVMT01000011">
    <property type="protein sequence ID" value="CRG92215.1"/>
    <property type="molecule type" value="Genomic_DNA"/>
</dbReference>
<dbReference type="PANTHER" id="PTHR36853">
    <property type="entry name" value="EXPRESSED PROTEIN"/>
    <property type="match status" value="1"/>
</dbReference>
<keyword evidence="1" id="KW-0472">Membrane</keyword>
<dbReference type="PANTHER" id="PTHR36853:SF1">
    <property type="entry name" value="DUF3844 DOMAIN-CONTAINING PROTEIN"/>
    <property type="match status" value="1"/>
</dbReference>
<keyword evidence="5" id="KW-1185">Reference proteome</keyword>
<evidence type="ECO:0000256" key="2">
    <source>
        <dbReference type="SAM" id="SignalP"/>
    </source>
</evidence>
<dbReference type="InterPro" id="IPR024382">
    <property type="entry name" value="Vps3844_C"/>
</dbReference>
<keyword evidence="1" id="KW-0812">Transmembrane</keyword>
<organism evidence="4 5">
    <name type="scientific">Talaromyces islandicus</name>
    <name type="common">Penicillium islandicum</name>
    <dbReference type="NCBI Taxonomy" id="28573"/>
    <lineage>
        <taxon>Eukaryota</taxon>
        <taxon>Fungi</taxon>
        <taxon>Dikarya</taxon>
        <taxon>Ascomycota</taxon>
        <taxon>Pezizomycotina</taxon>
        <taxon>Eurotiomycetes</taxon>
        <taxon>Eurotiomycetidae</taxon>
        <taxon>Eurotiales</taxon>
        <taxon>Trichocomaceae</taxon>
        <taxon>Talaromyces</taxon>
        <taxon>Talaromyces sect. Islandici</taxon>
    </lineage>
</organism>
<evidence type="ECO:0000313" key="5">
    <source>
        <dbReference type="Proteomes" id="UP000054383"/>
    </source>
</evidence>
<feature type="signal peptide" evidence="2">
    <location>
        <begin position="1"/>
        <end position="20"/>
    </location>
</feature>
<evidence type="ECO:0000256" key="1">
    <source>
        <dbReference type="SAM" id="Phobius"/>
    </source>
</evidence>
<dbReference type="OMA" id="VCHASNS"/>
<name>A0A0U1M9G9_TALIS</name>
<evidence type="ECO:0000313" key="4">
    <source>
        <dbReference type="EMBL" id="CRG92215.1"/>
    </source>
</evidence>
<feature type="domain" description="Vacuolar sorting protein Vps3844 C-terminal" evidence="3">
    <location>
        <begin position="291"/>
        <end position="394"/>
    </location>
</feature>
<sequence length="404" mass="43200">MWHISRLLVASLAAVTTAAATDGSIFIFDSETRSAQTHNSVNEDAAKLLLQQRMLSTDFAASAGLDEPVLELLNSYGGEQNSLFDEPHSSQQRLLVIIEGLTKDAGAIQPSISSATLRIPRVSSDFVDSSMLESFLASSSQSAWSQKQCTYEAAADAKIQASNSHKLQACLSRYTGGGAMSTSYAETLARLPSFSVESWHNSDDNRALMKMTFKKGTKDQSAVEKFLGLASELFNAPEQTYLLLPEVSSNRPSRNENKFSRKRSTTLLDKTSARAAQKKGSDLSSALLPVCYATNSSCSSSTNDCSGHGSCYLKSGSKKDDECFACRCRQTTVENSDGSIRTVQWGGSACQKEDISTPFFLLASITVLAILAVGAGISMLFSVGQQELPSVINAGVNAPKGGAN</sequence>
<feature type="chain" id="PRO_5006711720" description="Vacuolar sorting protein Vps3844 C-terminal domain-containing protein" evidence="2">
    <location>
        <begin position="21"/>
        <end position="404"/>
    </location>
</feature>
<reference evidence="4 5" key="1">
    <citation type="submission" date="2015-04" db="EMBL/GenBank/DDBJ databases">
        <authorList>
            <person name="Syromyatnikov M.Y."/>
            <person name="Popov V.N."/>
        </authorList>
    </citation>
    <scope>NUCLEOTIDE SEQUENCE [LARGE SCALE GENOMIC DNA]</scope>
    <source>
        <strain evidence="4">WF-38-12</strain>
    </source>
</reference>
<dbReference type="AlphaFoldDB" id="A0A0U1M9G9"/>
<proteinExistence type="predicted"/>
<evidence type="ECO:0000259" key="3">
    <source>
        <dbReference type="Pfam" id="PF12955"/>
    </source>
</evidence>
<accession>A0A0U1M9G9</accession>
<dbReference type="Proteomes" id="UP000054383">
    <property type="component" value="Unassembled WGS sequence"/>
</dbReference>
<keyword evidence="2" id="KW-0732">Signal</keyword>
<feature type="transmembrane region" description="Helical" evidence="1">
    <location>
        <begin position="359"/>
        <end position="381"/>
    </location>
</feature>
<dbReference type="STRING" id="28573.A0A0U1M9G9"/>
<protein>
    <recommendedName>
        <fullName evidence="3">Vacuolar sorting protein Vps3844 C-terminal domain-containing protein</fullName>
    </recommendedName>
</protein>
<gene>
    <name evidence="4" type="ORF">PISL3812_09271</name>
</gene>
<dbReference type="InterPro" id="IPR053065">
    <property type="entry name" value="Archenteron_Induction-Rel"/>
</dbReference>
<dbReference type="OrthoDB" id="5583277at2759"/>
<dbReference type="GO" id="GO:0005783">
    <property type="term" value="C:endoplasmic reticulum"/>
    <property type="evidence" value="ECO:0007669"/>
    <property type="project" value="TreeGrafter"/>
</dbReference>
<keyword evidence="1" id="KW-1133">Transmembrane helix</keyword>